<dbReference type="InterPro" id="IPR027417">
    <property type="entry name" value="P-loop_NTPase"/>
</dbReference>
<keyword evidence="3" id="KW-0347">Helicase</keyword>
<evidence type="ECO:0000313" key="7">
    <source>
        <dbReference type="EMBL" id="KAB7757802.1"/>
    </source>
</evidence>
<evidence type="ECO:0000256" key="3">
    <source>
        <dbReference type="ARBA" id="ARBA00022806"/>
    </source>
</evidence>
<proteinExistence type="predicted"/>
<dbReference type="PANTHER" id="PTHR11070">
    <property type="entry name" value="UVRD / RECB / PCRA DNA HELICASE FAMILY MEMBER"/>
    <property type="match status" value="1"/>
</dbReference>
<comment type="caution">
    <text evidence="7">The sequence shown here is derived from an EMBL/GenBank/DDBJ whole genome shotgun (WGS) entry which is preliminary data.</text>
</comment>
<evidence type="ECO:0000313" key="8">
    <source>
        <dbReference type="Proteomes" id="UP000325690"/>
    </source>
</evidence>
<evidence type="ECO:0000256" key="1">
    <source>
        <dbReference type="ARBA" id="ARBA00022741"/>
    </source>
</evidence>
<keyword evidence="8" id="KW-1185">Reference proteome</keyword>
<dbReference type="AlphaFoldDB" id="A0A5N5V793"/>
<dbReference type="SUPFAM" id="SSF52540">
    <property type="entry name" value="P-loop containing nucleoside triphosphate hydrolases"/>
    <property type="match status" value="1"/>
</dbReference>
<reference evidence="7 8" key="1">
    <citation type="submission" date="2012-10" db="EMBL/GenBank/DDBJ databases">
        <title>The draft sequence of the Mycobacterium pheli genome.</title>
        <authorList>
            <person name="Pettersson B.M.F."/>
            <person name="Das S."/>
            <person name="Dasgupta S."/>
            <person name="Bhattacharya A."/>
            <person name="Kirsebom L.A."/>
        </authorList>
    </citation>
    <scope>NUCLEOTIDE SEQUENCE [LARGE SCALE GENOMIC DNA]</scope>
    <source>
        <strain evidence="7 8">CCUG 21000</strain>
    </source>
</reference>
<dbReference type="EMBL" id="ANBP01000006">
    <property type="protein sequence ID" value="KAB7757802.1"/>
    <property type="molecule type" value="Genomic_DNA"/>
</dbReference>
<keyword evidence="1" id="KW-0547">Nucleotide-binding</keyword>
<dbReference type="InterPro" id="IPR027785">
    <property type="entry name" value="UvrD-like_helicase_C"/>
</dbReference>
<organism evidence="7 8">
    <name type="scientific">Mycolicibacterium phlei DSM 43239 = CCUG 21000</name>
    <dbReference type="NCBI Taxonomy" id="1226750"/>
    <lineage>
        <taxon>Bacteria</taxon>
        <taxon>Bacillati</taxon>
        <taxon>Actinomycetota</taxon>
        <taxon>Actinomycetes</taxon>
        <taxon>Mycobacteriales</taxon>
        <taxon>Mycobacteriaceae</taxon>
        <taxon>Mycolicibacterium</taxon>
    </lineage>
</organism>
<name>A0A5N5V793_MYCPH</name>
<evidence type="ECO:0000259" key="6">
    <source>
        <dbReference type="Pfam" id="PF13538"/>
    </source>
</evidence>
<dbReference type="PANTHER" id="PTHR11070:SF2">
    <property type="entry name" value="ATP-DEPENDENT DNA HELICASE SRS2"/>
    <property type="match status" value="1"/>
</dbReference>
<protein>
    <submittedName>
        <fullName evidence="7">Uncharacterized protein</fullName>
    </submittedName>
</protein>
<dbReference type="Pfam" id="PF00580">
    <property type="entry name" value="UvrD-helicase"/>
    <property type="match status" value="1"/>
</dbReference>
<accession>A0A5N5V793</accession>
<sequence>MSATELIQGRGIGDFMTIRHILVDEAQDLTGIRADFVLKLLEVADCGFTIFVDQAQAIYDFASGEFENSPSFVERVEAVYTSGVETRTLSSNFRTTDPQLLTIAGLGELIRNSEAKREDVAEKFRREMQKLPAAGSVDGAAQLLCVANDTAVLTRRNNEALAVSAALYNAGVKHQFRRRADDPVVGSWLSRLSSRIASTRLTRADLEEDESILPWPAQVTWGALSRVSPPRRGAINLEAVADRLALNMPPDELIDTNTGEVVVSSIHRSKGLEFTTVLLIPFEIPEDDWLQEARILYVGLTRAKQNLMALQPVDDRRWSFLQGANRWRRIGFAGKRTYTTGIEVTGSDAFSFDATGVLRPQRDPAELIDYLHTEVHAGDTVTLIRRVTDAVYDVLHEGNWVAVTTPGFGELVNNRLGLKNPPARIDGCRVETLSTVALSTQAAELLGVSTRLVPNCRIQGVGTW</sequence>
<dbReference type="GO" id="GO:0000725">
    <property type="term" value="P:recombinational repair"/>
    <property type="evidence" value="ECO:0007669"/>
    <property type="project" value="TreeGrafter"/>
</dbReference>
<dbReference type="InterPro" id="IPR014016">
    <property type="entry name" value="UvrD-like_ATP-bd"/>
</dbReference>
<keyword evidence="2" id="KW-0378">Hydrolase</keyword>
<feature type="domain" description="UvrD-like helicase C-terminal" evidence="6">
    <location>
        <begin position="261"/>
        <end position="307"/>
    </location>
</feature>
<dbReference type="GO" id="GO:0005829">
    <property type="term" value="C:cytosol"/>
    <property type="evidence" value="ECO:0007669"/>
    <property type="project" value="TreeGrafter"/>
</dbReference>
<dbReference type="GO" id="GO:0043138">
    <property type="term" value="F:3'-5' DNA helicase activity"/>
    <property type="evidence" value="ECO:0007669"/>
    <property type="project" value="TreeGrafter"/>
</dbReference>
<evidence type="ECO:0000256" key="4">
    <source>
        <dbReference type="ARBA" id="ARBA00022840"/>
    </source>
</evidence>
<evidence type="ECO:0000259" key="5">
    <source>
        <dbReference type="Pfam" id="PF00580"/>
    </source>
</evidence>
<dbReference type="GO" id="GO:0005524">
    <property type="term" value="F:ATP binding"/>
    <property type="evidence" value="ECO:0007669"/>
    <property type="project" value="UniProtKB-KW"/>
</dbReference>
<dbReference type="Gene3D" id="3.40.50.300">
    <property type="entry name" value="P-loop containing nucleotide triphosphate hydrolases"/>
    <property type="match status" value="2"/>
</dbReference>
<dbReference type="Pfam" id="PF13538">
    <property type="entry name" value="UvrD_C_2"/>
    <property type="match status" value="1"/>
</dbReference>
<dbReference type="GO" id="GO:0003677">
    <property type="term" value="F:DNA binding"/>
    <property type="evidence" value="ECO:0007669"/>
    <property type="project" value="InterPro"/>
</dbReference>
<dbReference type="Proteomes" id="UP000325690">
    <property type="component" value="Unassembled WGS sequence"/>
</dbReference>
<dbReference type="InterPro" id="IPR000212">
    <property type="entry name" value="DNA_helicase_UvrD/REP"/>
</dbReference>
<keyword evidence="4" id="KW-0067">ATP-binding</keyword>
<dbReference type="GO" id="GO:0016787">
    <property type="term" value="F:hydrolase activity"/>
    <property type="evidence" value="ECO:0007669"/>
    <property type="project" value="UniProtKB-KW"/>
</dbReference>
<evidence type="ECO:0000256" key="2">
    <source>
        <dbReference type="ARBA" id="ARBA00022801"/>
    </source>
</evidence>
<feature type="domain" description="UvrD-like helicase ATP-binding" evidence="5">
    <location>
        <begin position="18"/>
        <end position="72"/>
    </location>
</feature>
<gene>
    <name evidence="7" type="ORF">MPHL21000_06330</name>
</gene>